<evidence type="ECO:0000256" key="6">
    <source>
        <dbReference type="SAM" id="MobiDB-lite"/>
    </source>
</evidence>
<feature type="transmembrane region" description="Helical" evidence="7">
    <location>
        <begin position="370"/>
        <end position="390"/>
    </location>
</feature>
<dbReference type="PANTHER" id="PTHR16172">
    <property type="entry name" value="MAJOR FACILITATOR SUPERFAMILY DOMAIN-CONTAINING PROTEIN 6-LIKE"/>
    <property type="match status" value="1"/>
</dbReference>
<keyword evidence="4 7" id="KW-1133">Transmembrane helix</keyword>
<dbReference type="InterPro" id="IPR036259">
    <property type="entry name" value="MFS_trans_sf"/>
</dbReference>
<protein>
    <submittedName>
        <fullName evidence="9">Major facilitator superfamily domain-containing 6-like</fullName>
    </submittedName>
</protein>
<keyword evidence="3 7" id="KW-0812">Transmembrane</keyword>
<accession>A0AAD1W7E3</accession>
<keyword evidence="5 7" id="KW-0472">Membrane</keyword>
<dbReference type="InterPro" id="IPR024989">
    <property type="entry name" value="MFS_assoc_dom"/>
</dbReference>
<evidence type="ECO:0000256" key="2">
    <source>
        <dbReference type="ARBA" id="ARBA00005241"/>
    </source>
</evidence>
<dbReference type="AlphaFoldDB" id="A0AAD1W7E3"/>
<feature type="compositionally biased region" description="Basic and acidic residues" evidence="6">
    <location>
        <begin position="239"/>
        <end position="249"/>
    </location>
</feature>
<feature type="transmembrane region" description="Helical" evidence="7">
    <location>
        <begin position="477"/>
        <end position="496"/>
    </location>
</feature>
<gene>
    <name evidence="9" type="ORF">PECUL_23A020458</name>
</gene>
<feature type="transmembrane region" description="Helical" evidence="7">
    <location>
        <begin position="12"/>
        <end position="38"/>
    </location>
</feature>
<dbReference type="Pfam" id="PF12832">
    <property type="entry name" value="MFS_1_like"/>
    <property type="match status" value="1"/>
</dbReference>
<feature type="compositionally biased region" description="Polar residues" evidence="6">
    <location>
        <begin position="225"/>
        <end position="237"/>
    </location>
</feature>
<feature type="transmembrane region" description="Helical" evidence="7">
    <location>
        <begin position="77"/>
        <end position="97"/>
    </location>
</feature>
<name>A0AAD1W7E3_PELCU</name>
<comment type="similarity">
    <text evidence="2">Belongs to the major facilitator superfamily. MFSD6 family.</text>
</comment>
<dbReference type="CDD" id="cd17479">
    <property type="entry name" value="MFS_MFSD6L"/>
    <property type="match status" value="1"/>
</dbReference>
<dbReference type="Proteomes" id="UP001295444">
    <property type="component" value="Chromosome 05"/>
</dbReference>
<feature type="transmembrane region" description="Helical" evidence="7">
    <location>
        <begin position="502"/>
        <end position="521"/>
    </location>
</feature>
<dbReference type="Gene3D" id="1.20.1250.20">
    <property type="entry name" value="MFS general substrate transporter like domains"/>
    <property type="match status" value="2"/>
</dbReference>
<feature type="region of interest" description="Disordered" evidence="6">
    <location>
        <begin position="169"/>
        <end position="268"/>
    </location>
</feature>
<feature type="compositionally biased region" description="Basic and acidic residues" evidence="6">
    <location>
        <begin position="212"/>
        <end position="224"/>
    </location>
</feature>
<dbReference type="SUPFAM" id="SSF103473">
    <property type="entry name" value="MFS general substrate transporter"/>
    <property type="match status" value="1"/>
</dbReference>
<dbReference type="EMBL" id="OW240916">
    <property type="protein sequence ID" value="CAH2292106.1"/>
    <property type="molecule type" value="Genomic_DNA"/>
</dbReference>
<feature type="transmembrane region" description="Helical" evidence="7">
    <location>
        <begin position="446"/>
        <end position="465"/>
    </location>
</feature>
<feature type="transmembrane region" description="Helical" evidence="7">
    <location>
        <begin position="332"/>
        <end position="350"/>
    </location>
</feature>
<evidence type="ECO:0000259" key="8">
    <source>
        <dbReference type="Pfam" id="PF12832"/>
    </source>
</evidence>
<evidence type="ECO:0000256" key="7">
    <source>
        <dbReference type="SAM" id="Phobius"/>
    </source>
</evidence>
<feature type="compositionally biased region" description="Low complexity" evidence="6">
    <location>
        <begin position="169"/>
        <end position="180"/>
    </location>
</feature>
<dbReference type="GO" id="GO:0016020">
    <property type="term" value="C:membrane"/>
    <property type="evidence" value="ECO:0007669"/>
    <property type="project" value="UniProtKB-SubCell"/>
</dbReference>
<evidence type="ECO:0000256" key="4">
    <source>
        <dbReference type="ARBA" id="ARBA00022989"/>
    </source>
</evidence>
<dbReference type="InterPro" id="IPR051717">
    <property type="entry name" value="MFS_MFSD6"/>
</dbReference>
<feature type="transmembrane region" description="Helical" evidence="7">
    <location>
        <begin position="542"/>
        <end position="561"/>
    </location>
</feature>
<comment type="subcellular location">
    <subcellularLocation>
        <location evidence="1">Membrane</location>
        <topology evidence="1">Multi-pass membrane protein</topology>
    </subcellularLocation>
</comment>
<feature type="compositionally biased region" description="Polar residues" evidence="6">
    <location>
        <begin position="187"/>
        <end position="211"/>
    </location>
</feature>
<proteinExistence type="inferred from homology"/>
<evidence type="ECO:0000313" key="9">
    <source>
        <dbReference type="EMBL" id="CAH2292106.1"/>
    </source>
</evidence>
<organism evidence="9 10">
    <name type="scientific">Pelobates cultripes</name>
    <name type="common">Western spadefoot toad</name>
    <dbReference type="NCBI Taxonomy" id="61616"/>
    <lineage>
        <taxon>Eukaryota</taxon>
        <taxon>Metazoa</taxon>
        <taxon>Chordata</taxon>
        <taxon>Craniata</taxon>
        <taxon>Vertebrata</taxon>
        <taxon>Euteleostomi</taxon>
        <taxon>Amphibia</taxon>
        <taxon>Batrachia</taxon>
        <taxon>Anura</taxon>
        <taxon>Pelobatoidea</taxon>
        <taxon>Pelobatidae</taxon>
        <taxon>Pelobates</taxon>
    </lineage>
</organism>
<evidence type="ECO:0000313" key="10">
    <source>
        <dbReference type="Proteomes" id="UP001295444"/>
    </source>
</evidence>
<evidence type="ECO:0000256" key="5">
    <source>
        <dbReference type="ARBA" id="ARBA00023136"/>
    </source>
</evidence>
<feature type="transmembrane region" description="Helical" evidence="7">
    <location>
        <begin position="411"/>
        <end position="434"/>
    </location>
</feature>
<feature type="transmembrane region" description="Helical" evidence="7">
    <location>
        <begin position="567"/>
        <end position="586"/>
    </location>
</feature>
<feature type="transmembrane region" description="Helical" evidence="7">
    <location>
        <begin position="44"/>
        <end position="65"/>
    </location>
</feature>
<reference evidence="9" key="1">
    <citation type="submission" date="2022-03" db="EMBL/GenBank/DDBJ databases">
        <authorList>
            <person name="Alioto T."/>
            <person name="Alioto T."/>
            <person name="Gomez Garrido J."/>
        </authorList>
    </citation>
    <scope>NUCLEOTIDE SEQUENCE</scope>
</reference>
<sequence>MSSPKQWDISRALATAGFFHFFHNIGNFCVMPFLTIFFRQLGLSAPLVGILIGMKHLVYVLWAPLSSYLAKTNSKRRILIMMSLILSAGAGLILTFYPPLDKDIISRHCNGSNPWKDQLITPGTVNLGGLQPQNSSLSHIVLESSITTPIVSTSIPVTVKEVFNTSSPVEMSSSSVNSTMDLEPTVHHSSPSIHLKTSTPGLSDQSLSSNVPEEKLKKANDGKSRLTTVHTGHTSATEVVHDGRSDIPKVENQANSSSHRSDKPTSKKKVRDVNLELSYPSYFFNGEHKNFLISLGAIIIWELMASPLEWTVDDSLYEYLDFVDATDRHGKLWIFSYLGACLGSSLITLLVDNIDCFFISSIPRVYLHFYGYSVFIILTLMLSPLFPIHVSKKSEHANKTLKALGLIGNDGRVILLSVTVFLTGALASSAQNFLFWRMQDVGSTELYMGLSITIALLSEILLYIFRTKLMKAISFKWMVVLGLGCLAMQLLAYSFIRTSWAVLPIQVLSAFSNGALWWTVLSQVDDVATPGTERSLQLVLHCLFHGCGASVGSFASGFIVSSFGLPILYQACAVTLVLWIMLFLLVQPKLPHVKKINYSRLLAADQSDMSDSEEEQDRDWLVEALKEETKITKW</sequence>
<dbReference type="PANTHER" id="PTHR16172:SF41">
    <property type="entry name" value="MAJOR FACILITATOR SUPERFAMILY DOMAIN-CONTAINING PROTEIN 6-LIKE"/>
    <property type="match status" value="1"/>
</dbReference>
<evidence type="ECO:0000256" key="3">
    <source>
        <dbReference type="ARBA" id="ARBA00022692"/>
    </source>
</evidence>
<feature type="domain" description="Major facilitator superfamily associated" evidence="8">
    <location>
        <begin position="18"/>
        <end position="570"/>
    </location>
</feature>
<evidence type="ECO:0000256" key="1">
    <source>
        <dbReference type="ARBA" id="ARBA00004141"/>
    </source>
</evidence>
<keyword evidence="10" id="KW-1185">Reference proteome</keyword>